<dbReference type="Gene3D" id="3.30.460.10">
    <property type="entry name" value="Beta Polymerase, domain 2"/>
    <property type="match status" value="1"/>
</dbReference>
<dbReference type="SUPFAM" id="SSF81301">
    <property type="entry name" value="Nucleotidyltransferase"/>
    <property type="match status" value="1"/>
</dbReference>
<evidence type="ECO:0008006" key="3">
    <source>
        <dbReference type="Google" id="ProtNLM"/>
    </source>
</evidence>
<dbReference type="Proteomes" id="UP000076623">
    <property type="component" value="Chromosome"/>
</dbReference>
<dbReference type="PANTHER" id="PTHR34822:SF1">
    <property type="entry name" value="GRPB FAMILY PROTEIN"/>
    <property type="match status" value="1"/>
</dbReference>
<sequence length="179" mass="20956">MGIGNENIPVWAYEKIEVKKPDPNREKQGISEREELSYLLSSFGVNQVEHIGSTSITNLPAKPIIDLMASIPSFKQINKIEETLYAHNWHYVPPELDKQPWRRFFVKVENDKRIAHLHLMLDGEERWNQLLEFRDKLRANAHLVKEYTALKSHLAQAYVTDRERYTEGKTAFINRVLKS</sequence>
<protein>
    <recommendedName>
        <fullName evidence="3">GrpB family protein</fullName>
    </recommendedName>
</protein>
<gene>
    <name evidence="1" type="ORF">ABE65_012455</name>
</gene>
<keyword evidence="2" id="KW-1185">Reference proteome</keyword>
<dbReference type="InterPro" id="IPR007344">
    <property type="entry name" value="GrpB/CoaE"/>
</dbReference>
<dbReference type="Pfam" id="PF04229">
    <property type="entry name" value="GrpB"/>
    <property type="match status" value="1"/>
</dbReference>
<organism evidence="1 2">
    <name type="scientific">Fictibacillus phosphorivorans</name>
    <dbReference type="NCBI Taxonomy" id="1221500"/>
    <lineage>
        <taxon>Bacteria</taxon>
        <taxon>Bacillati</taxon>
        <taxon>Bacillota</taxon>
        <taxon>Bacilli</taxon>
        <taxon>Bacillales</taxon>
        <taxon>Fictibacillaceae</taxon>
        <taxon>Fictibacillus</taxon>
    </lineage>
</organism>
<dbReference type="InterPro" id="IPR043519">
    <property type="entry name" value="NT_sf"/>
</dbReference>
<dbReference type="RefSeq" id="WP_066400127.1">
    <property type="nucleotide sequence ID" value="NZ_CP015378.1"/>
</dbReference>
<dbReference type="KEGG" id="fpn:ABE65_012455"/>
<reference evidence="1 2" key="1">
    <citation type="submission" date="2016-04" db="EMBL/GenBank/DDBJ databases">
        <title>Complete genome sequence of Fictibacillus phosphorivorans G25-29, a strain toxic to nematodes.</title>
        <authorList>
            <person name="Zheng Z."/>
        </authorList>
    </citation>
    <scope>NUCLEOTIDE SEQUENCE [LARGE SCALE GENOMIC DNA]</scope>
    <source>
        <strain evidence="1 2">G25-29</strain>
    </source>
</reference>
<evidence type="ECO:0000313" key="1">
    <source>
        <dbReference type="EMBL" id="ANC79389.1"/>
    </source>
</evidence>
<dbReference type="AlphaFoldDB" id="A0A168WEB0"/>
<accession>A0A168WEB0</accession>
<dbReference type="STRING" id="1221500.ABE65_012455"/>
<dbReference type="EMBL" id="CP015378">
    <property type="protein sequence ID" value="ANC79389.1"/>
    <property type="molecule type" value="Genomic_DNA"/>
</dbReference>
<dbReference type="PANTHER" id="PTHR34822">
    <property type="entry name" value="GRPB DOMAIN PROTEIN (AFU_ORTHOLOGUE AFUA_1G01530)"/>
    <property type="match status" value="1"/>
</dbReference>
<name>A0A168WEB0_9BACL</name>
<evidence type="ECO:0000313" key="2">
    <source>
        <dbReference type="Proteomes" id="UP000076623"/>
    </source>
</evidence>
<proteinExistence type="predicted"/>